<reference evidence="1 2" key="1">
    <citation type="submission" date="2015-09" db="EMBL/GenBank/DDBJ databases">
        <title>Genome of Desulfovibrio dechloracetivorans BerOc1, a mercury methylating strain isolated from highly hydrocarbons and metals contaminated coastal sediments.</title>
        <authorList>
            <person name="Goni Urriza M."/>
            <person name="Gassie C."/>
            <person name="Bouchez O."/>
            <person name="Klopp C."/>
            <person name="Ranchou-Peyruse A."/>
            <person name="Remy G."/>
        </authorList>
    </citation>
    <scope>NUCLEOTIDE SEQUENCE [LARGE SCALE GENOMIC DNA]</scope>
    <source>
        <strain evidence="1 2">BerOc1</strain>
    </source>
</reference>
<dbReference type="Proteomes" id="UP000181901">
    <property type="component" value="Unassembled WGS sequence"/>
</dbReference>
<dbReference type="EMBL" id="LKAQ01000004">
    <property type="protein sequence ID" value="OIQ49043.1"/>
    <property type="molecule type" value="Genomic_DNA"/>
</dbReference>
<dbReference type="Gene3D" id="3.40.50.720">
    <property type="entry name" value="NAD(P)-binding Rossmann-like Domain"/>
    <property type="match status" value="1"/>
</dbReference>
<evidence type="ECO:0000313" key="2">
    <source>
        <dbReference type="Proteomes" id="UP000181901"/>
    </source>
</evidence>
<protein>
    <submittedName>
        <fullName evidence="1">Uncharacterized protein</fullName>
    </submittedName>
</protein>
<dbReference type="AlphaFoldDB" id="A0A1J5N071"/>
<keyword evidence="2" id="KW-1185">Reference proteome</keyword>
<dbReference type="SUPFAM" id="SSF51735">
    <property type="entry name" value="NAD(P)-binding Rossmann-fold domains"/>
    <property type="match status" value="1"/>
</dbReference>
<sequence>MVYGPRDTAFIPLYKGARWGVFPVPGSPRVRMSIVHVRDLVRGMVGLGEALLNGRAASGSIYYLSGQVADWAEIARAIGRAVGRRQRVIPVPLPLIGLIAVANQLAGRMGLPTSHLVVDKWREARQPGWVCSHARAAADFGYSPQVGLEEGMRTTVAWCREHGLLR</sequence>
<proteinExistence type="predicted"/>
<organism evidence="1 2">
    <name type="scientific">Pseudodesulfovibrio hydrargyri</name>
    <dbReference type="NCBI Taxonomy" id="2125990"/>
    <lineage>
        <taxon>Bacteria</taxon>
        <taxon>Pseudomonadati</taxon>
        <taxon>Thermodesulfobacteriota</taxon>
        <taxon>Desulfovibrionia</taxon>
        <taxon>Desulfovibrionales</taxon>
        <taxon>Desulfovibrionaceae</taxon>
    </lineage>
</organism>
<name>A0A1J5N071_9BACT</name>
<comment type="caution">
    <text evidence="1">The sequence shown here is derived from an EMBL/GenBank/DDBJ whole genome shotgun (WGS) entry which is preliminary data.</text>
</comment>
<dbReference type="InterPro" id="IPR036291">
    <property type="entry name" value="NAD(P)-bd_dom_sf"/>
</dbReference>
<accession>A0A1J5N071</accession>
<evidence type="ECO:0000313" key="1">
    <source>
        <dbReference type="EMBL" id="OIQ49043.1"/>
    </source>
</evidence>
<gene>
    <name evidence="1" type="ORF">BerOc1_00962</name>
</gene>